<gene>
    <name evidence="2" type="ORF">M3I19_02010</name>
</gene>
<proteinExistence type="predicted"/>
<dbReference type="Gene3D" id="1.10.260.40">
    <property type="entry name" value="lambda repressor-like DNA-binding domains"/>
    <property type="match status" value="1"/>
</dbReference>
<reference evidence="2" key="1">
    <citation type="submission" date="2022-05" db="EMBL/GenBank/DDBJ databases">
        <title>Using nanopore sequencing to obtain complete genomes from saliva samples.</title>
        <authorList>
            <person name="Baker J.L."/>
        </authorList>
    </citation>
    <scope>NUCLEOTIDE SEQUENCE</scope>
    <source>
        <strain evidence="2">JCVI-JB-Lp32</strain>
    </source>
</reference>
<dbReference type="Proteomes" id="UP000831562">
    <property type="component" value="Chromosome"/>
</dbReference>
<dbReference type="AlphaFoldDB" id="A0A9E7ADB0"/>
<accession>A0A9E7ADB0</accession>
<dbReference type="PROSITE" id="PS50943">
    <property type="entry name" value="HTH_CROC1"/>
    <property type="match status" value="1"/>
</dbReference>
<evidence type="ECO:0000259" key="1">
    <source>
        <dbReference type="PROSITE" id="PS50943"/>
    </source>
</evidence>
<dbReference type="RefSeq" id="WP_313995505.1">
    <property type="nucleotide sequence ID" value="NZ_CAUQBC010000006.1"/>
</dbReference>
<dbReference type="SMART" id="SM00530">
    <property type="entry name" value="HTH_XRE"/>
    <property type="match status" value="1"/>
</dbReference>
<evidence type="ECO:0000313" key="2">
    <source>
        <dbReference type="EMBL" id="UQF78496.1"/>
    </source>
</evidence>
<dbReference type="SUPFAM" id="SSF47413">
    <property type="entry name" value="lambda repressor-like DNA-binding domains"/>
    <property type="match status" value="1"/>
</dbReference>
<feature type="domain" description="HTH cro/C1-type" evidence="1">
    <location>
        <begin position="18"/>
        <end position="73"/>
    </location>
</feature>
<evidence type="ECO:0000313" key="3">
    <source>
        <dbReference type="Proteomes" id="UP000831562"/>
    </source>
</evidence>
<dbReference type="Pfam" id="PF01381">
    <property type="entry name" value="HTH_3"/>
    <property type="match status" value="1"/>
</dbReference>
<name>A0A9E7ADB0_9ACTN</name>
<organism evidence="2 3">
    <name type="scientific">Lancefieldella parvula</name>
    <dbReference type="NCBI Taxonomy" id="1382"/>
    <lineage>
        <taxon>Bacteria</taxon>
        <taxon>Bacillati</taxon>
        <taxon>Actinomycetota</taxon>
        <taxon>Coriobacteriia</taxon>
        <taxon>Coriobacteriales</taxon>
        <taxon>Atopobiaceae</taxon>
        <taxon>Lancefieldella</taxon>
    </lineage>
</organism>
<dbReference type="InterPro" id="IPR001387">
    <property type="entry name" value="Cro/C1-type_HTH"/>
</dbReference>
<dbReference type="EMBL" id="CP097092">
    <property type="protein sequence ID" value="UQF78496.1"/>
    <property type="molecule type" value="Genomic_DNA"/>
</dbReference>
<dbReference type="GO" id="GO:0003677">
    <property type="term" value="F:DNA binding"/>
    <property type="evidence" value="ECO:0007669"/>
    <property type="project" value="InterPro"/>
</dbReference>
<sequence>MAKAGVTKKTDPGLGRTVARLLQESGKRQVDLCEFSHWSRAYVSYICTERRKWPSFDKAKVIADFFSLSLDQLWVEHLKDLVDAGVELTETQKKNLAEGVNLPNPTVMHDGNDNREYLQPVASSGNGSDYTLPEILGVE</sequence>
<dbReference type="InterPro" id="IPR010982">
    <property type="entry name" value="Lambda_DNA-bd_dom_sf"/>
</dbReference>
<dbReference type="CDD" id="cd00093">
    <property type="entry name" value="HTH_XRE"/>
    <property type="match status" value="1"/>
</dbReference>
<protein>
    <submittedName>
        <fullName evidence="2">Helix-turn-helix domain-containing protein</fullName>
    </submittedName>
</protein>